<feature type="region of interest" description="Disordered" evidence="2">
    <location>
        <begin position="1"/>
        <end position="20"/>
    </location>
</feature>
<comment type="caution">
    <text evidence="3">The sequence shown here is derived from an EMBL/GenBank/DDBJ whole genome shotgun (WGS) entry which is preliminary data.</text>
</comment>
<sequence length="513" mass="60499">QQESAELKQSLISQQDVDEDNQSLKEIIKQQSEELKDLNEKYFNLSSQFDSNINLQLEFHKEKKEMEERIINYENQIQNLIHERTNLLEEIKKITSSPVPTIDNEKQTTDKLLKINNKLKRILQIFKDKIHRLVTEKPDLFINIGEETSERLDHLIATVEYQATQIDLLQTERDQSEKQLQNQIQELQNSLDACRYQIENERPIKTEQLVNATPPSDDISRATIENYEKQIHQLQQKLSQNDDERTLLRERLNEVELEFRKTLDDRLSTTNMYEEQLQSLVQERDALVQQQVLQTTENQYEIEKLQEELAQLKQSSITSHVDIPSNEDTKSLQKIIEQQSEELKDLSEKYLVLSSQVELQNEINRQKNETEEQLKIYEDQIQHLIHEHENLVEELQKKTLSTIVTVNNECQTDDQQHDKLTQINMKLKRILQTFKDKIHRIVIEKPELFINISEDTSERLDHLISTIGHQATQINLLQTDHASTLAMYEEQLQALIQERNALVDQQVLQSVDK</sequence>
<evidence type="ECO:0000256" key="1">
    <source>
        <dbReference type="SAM" id="Coils"/>
    </source>
</evidence>
<evidence type="ECO:0000313" key="4">
    <source>
        <dbReference type="Proteomes" id="UP000663836"/>
    </source>
</evidence>
<proteinExistence type="predicted"/>
<dbReference type="EMBL" id="CAJOBD010014773">
    <property type="protein sequence ID" value="CAF4202712.1"/>
    <property type="molecule type" value="Genomic_DNA"/>
</dbReference>
<keyword evidence="1" id="KW-0175">Coiled coil</keyword>
<accession>A0A820B721</accession>
<name>A0A820B721_9BILA</name>
<gene>
    <name evidence="3" type="ORF">JBS370_LOCUS36598</name>
</gene>
<protein>
    <submittedName>
        <fullName evidence="3">Uncharacterized protein</fullName>
    </submittedName>
</protein>
<evidence type="ECO:0000256" key="2">
    <source>
        <dbReference type="SAM" id="MobiDB-lite"/>
    </source>
</evidence>
<reference evidence="3" key="1">
    <citation type="submission" date="2021-02" db="EMBL/GenBank/DDBJ databases">
        <authorList>
            <person name="Nowell W R."/>
        </authorList>
    </citation>
    <scope>NUCLEOTIDE SEQUENCE</scope>
</reference>
<feature type="coiled-coil region" evidence="1">
    <location>
        <begin position="166"/>
        <end position="398"/>
    </location>
</feature>
<evidence type="ECO:0000313" key="3">
    <source>
        <dbReference type="EMBL" id="CAF4202712.1"/>
    </source>
</evidence>
<dbReference type="AlphaFoldDB" id="A0A820B721"/>
<dbReference type="Proteomes" id="UP000663836">
    <property type="component" value="Unassembled WGS sequence"/>
</dbReference>
<feature type="non-terminal residue" evidence="3">
    <location>
        <position position="1"/>
    </location>
</feature>
<organism evidence="3 4">
    <name type="scientific">Rotaria sordida</name>
    <dbReference type="NCBI Taxonomy" id="392033"/>
    <lineage>
        <taxon>Eukaryota</taxon>
        <taxon>Metazoa</taxon>
        <taxon>Spiralia</taxon>
        <taxon>Gnathifera</taxon>
        <taxon>Rotifera</taxon>
        <taxon>Eurotatoria</taxon>
        <taxon>Bdelloidea</taxon>
        <taxon>Philodinida</taxon>
        <taxon>Philodinidae</taxon>
        <taxon>Rotaria</taxon>
    </lineage>
</organism>